<dbReference type="Proteomes" id="UP001469553">
    <property type="component" value="Unassembled WGS sequence"/>
</dbReference>
<sequence>MSFLCEVLWICLRNKERSSIICWELILELLLLHIGMSLLRRSILDASFRRFSRMSLGCHWEETQNPLEGYIAKGSETLLQITESWCFHFLDHRCKNPLMRLQTGTQLQSGRAKSNLRAPNFMWPSDCIVSKVKFGGGRTMVGSNSLPQTRILLILSALREQFVGWSLSPTGHLWVDLERRLDLLVQHQCLTLSKHFKKNGQKFP</sequence>
<proteinExistence type="predicted"/>
<gene>
    <name evidence="1" type="ORF">AMECASPLE_037724</name>
</gene>
<comment type="caution">
    <text evidence="1">The sequence shown here is derived from an EMBL/GenBank/DDBJ whole genome shotgun (WGS) entry which is preliminary data.</text>
</comment>
<dbReference type="EMBL" id="JAHRIP010006526">
    <property type="protein sequence ID" value="MEQ2282163.1"/>
    <property type="molecule type" value="Genomic_DNA"/>
</dbReference>
<protein>
    <submittedName>
        <fullName evidence="1">Uncharacterized protein</fullName>
    </submittedName>
</protein>
<keyword evidence="2" id="KW-1185">Reference proteome</keyword>
<evidence type="ECO:0000313" key="1">
    <source>
        <dbReference type="EMBL" id="MEQ2282163.1"/>
    </source>
</evidence>
<reference evidence="1 2" key="1">
    <citation type="submission" date="2021-06" db="EMBL/GenBank/DDBJ databases">
        <authorList>
            <person name="Palmer J.M."/>
        </authorList>
    </citation>
    <scope>NUCLEOTIDE SEQUENCE [LARGE SCALE GENOMIC DNA]</scope>
    <source>
        <strain evidence="1 2">AS_MEX2019</strain>
        <tissue evidence="1">Muscle</tissue>
    </source>
</reference>
<evidence type="ECO:0000313" key="2">
    <source>
        <dbReference type="Proteomes" id="UP001469553"/>
    </source>
</evidence>
<organism evidence="1 2">
    <name type="scientific">Ameca splendens</name>
    <dbReference type="NCBI Taxonomy" id="208324"/>
    <lineage>
        <taxon>Eukaryota</taxon>
        <taxon>Metazoa</taxon>
        <taxon>Chordata</taxon>
        <taxon>Craniata</taxon>
        <taxon>Vertebrata</taxon>
        <taxon>Euteleostomi</taxon>
        <taxon>Actinopterygii</taxon>
        <taxon>Neopterygii</taxon>
        <taxon>Teleostei</taxon>
        <taxon>Neoteleostei</taxon>
        <taxon>Acanthomorphata</taxon>
        <taxon>Ovalentaria</taxon>
        <taxon>Atherinomorphae</taxon>
        <taxon>Cyprinodontiformes</taxon>
        <taxon>Goodeidae</taxon>
        <taxon>Ameca</taxon>
    </lineage>
</organism>
<accession>A0ABV0XL08</accession>
<name>A0ABV0XL08_9TELE</name>